<accession>A0ABW4H6J3</accession>
<reference evidence="3" key="1">
    <citation type="journal article" date="2019" name="Int. J. Syst. Evol. Microbiol.">
        <title>The Global Catalogue of Microorganisms (GCM) 10K type strain sequencing project: providing services to taxonomists for standard genome sequencing and annotation.</title>
        <authorList>
            <consortium name="The Broad Institute Genomics Platform"/>
            <consortium name="The Broad Institute Genome Sequencing Center for Infectious Disease"/>
            <person name="Wu L."/>
            <person name="Ma J."/>
        </authorList>
    </citation>
    <scope>NUCLEOTIDE SEQUENCE [LARGE SCALE GENOMIC DNA]</scope>
    <source>
        <strain evidence="3">CCM 8906</strain>
    </source>
</reference>
<evidence type="ECO:0000313" key="2">
    <source>
        <dbReference type="EMBL" id="MFD1550219.1"/>
    </source>
</evidence>
<organism evidence="2 3">
    <name type="scientific">Levilactobacillus fuyuanensis</name>
    <dbReference type="NCBI Taxonomy" id="2486022"/>
    <lineage>
        <taxon>Bacteria</taxon>
        <taxon>Bacillati</taxon>
        <taxon>Bacillota</taxon>
        <taxon>Bacilli</taxon>
        <taxon>Lactobacillales</taxon>
        <taxon>Lactobacillaceae</taxon>
        <taxon>Levilactobacillus</taxon>
    </lineage>
</organism>
<protein>
    <submittedName>
        <fullName evidence="2">Uncharacterized protein</fullName>
    </submittedName>
</protein>
<evidence type="ECO:0000256" key="1">
    <source>
        <dbReference type="SAM" id="Coils"/>
    </source>
</evidence>
<name>A0ABW4H6J3_9LACO</name>
<dbReference type="EMBL" id="JBHTOM010000020">
    <property type="protein sequence ID" value="MFD1550219.1"/>
    <property type="molecule type" value="Genomic_DNA"/>
</dbReference>
<keyword evidence="1" id="KW-0175">Coiled coil</keyword>
<comment type="caution">
    <text evidence="2">The sequence shown here is derived from an EMBL/GenBank/DDBJ whole genome shotgun (WGS) entry which is preliminary data.</text>
</comment>
<proteinExistence type="predicted"/>
<keyword evidence="3" id="KW-1185">Reference proteome</keyword>
<feature type="coiled-coil region" evidence="1">
    <location>
        <begin position="35"/>
        <end position="62"/>
    </location>
</feature>
<gene>
    <name evidence="2" type="ORF">ACFQ5T_11060</name>
</gene>
<dbReference type="RefSeq" id="WP_125701928.1">
    <property type="nucleotide sequence ID" value="NZ_JBHTOM010000020.1"/>
</dbReference>
<sequence>MNSKKQRLRNRENIREALDKSDKINQQRIEISGELSRVSTTLNDASNILDDIEAEFEKQTQLQSKDVQLLIVAVALQVVRQYFITQGKFFNRDTDKKEAERVKNENGPLNQIYDKFKEPYKESELERGKGYYKSTVEEIVTMPVPFDTQINAGYDKFALNLVGNKLGLGGGNLHRYTTLGHDPILGLIFGTANIATRTATVSNLQSFHIRYGTPGNLKANGLPFKKTGDYFSQRADTMKVLKYGLLEPIESKDPKKMAILTCALVKELIHLKSDVKSVRSLPLPFMTLSPEMANKFSEYKIDTGNVQAVTKQAVLAIAINRIISLVHRMMFVEGEENDGSLEGYKVRTRKIITYANLISSSSNIIAVAVASKFKTDAVNYLDVGGIMVTIVDLFRDIKFVSKVKEEFLRSNWENRVMGNEFSLKNI</sequence>
<evidence type="ECO:0000313" key="3">
    <source>
        <dbReference type="Proteomes" id="UP001597195"/>
    </source>
</evidence>
<dbReference type="Proteomes" id="UP001597195">
    <property type="component" value="Unassembled WGS sequence"/>
</dbReference>